<dbReference type="RefSeq" id="XP_001745452.1">
    <property type="nucleotide sequence ID" value="XM_001745400.1"/>
</dbReference>
<feature type="transmembrane region" description="Helical" evidence="2">
    <location>
        <begin position="126"/>
        <end position="151"/>
    </location>
</feature>
<dbReference type="EMBL" id="CH991549">
    <property type="protein sequence ID" value="EDQ90030.1"/>
    <property type="molecule type" value="Genomic_DNA"/>
</dbReference>
<dbReference type="KEGG" id="mbr:MONBRDRAFT_32233"/>
<protein>
    <submittedName>
        <fullName evidence="3">Uncharacterized protein</fullName>
    </submittedName>
</protein>
<evidence type="ECO:0000313" key="4">
    <source>
        <dbReference type="Proteomes" id="UP000001357"/>
    </source>
</evidence>
<feature type="transmembrane region" description="Helical" evidence="2">
    <location>
        <begin position="297"/>
        <end position="316"/>
    </location>
</feature>
<evidence type="ECO:0000313" key="3">
    <source>
        <dbReference type="EMBL" id="EDQ90030.1"/>
    </source>
</evidence>
<dbReference type="Proteomes" id="UP000001357">
    <property type="component" value="Unassembled WGS sequence"/>
</dbReference>
<evidence type="ECO:0000256" key="2">
    <source>
        <dbReference type="SAM" id="Phobius"/>
    </source>
</evidence>
<feature type="transmembrane region" description="Helical" evidence="2">
    <location>
        <begin position="200"/>
        <end position="225"/>
    </location>
</feature>
<keyword evidence="2" id="KW-0812">Transmembrane</keyword>
<dbReference type="AlphaFoldDB" id="A9UXL4"/>
<feature type="transmembrane region" description="Helical" evidence="2">
    <location>
        <begin position="46"/>
        <end position="66"/>
    </location>
</feature>
<keyword evidence="2" id="KW-0472">Membrane</keyword>
<name>A9UXL4_MONBE</name>
<keyword evidence="2" id="KW-1133">Transmembrane helix</keyword>
<dbReference type="GeneID" id="5890655"/>
<keyword evidence="4" id="KW-1185">Reference proteome</keyword>
<feature type="transmembrane region" description="Helical" evidence="2">
    <location>
        <begin position="256"/>
        <end position="277"/>
    </location>
</feature>
<evidence type="ECO:0000256" key="1">
    <source>
        <dbReference type="SAM" id="MobiDB-lite"/>
    </source>
</evidence>
<accession>A9UXL4</accession>
<dbReference type="InParanoid" id="A9UXL4"/>
<reference evidence="3 4" key="1">
    <citation type="journal article" date="2008" name="Nature">
        <title>The genome of the choanoflagellate Monosiga brevicollis and the origin of metazoans.</title>
        <authorList>
            <consortium name="JGI Sequencing"/>
            <person name="King N."/>
            <person name="Westbrook M.J."/>
            <person name="Young S.L."/>
            <person name="Kuo A."/>
            <person name="Abedin M."/>
            <person name="Chapman J."/>
            <person name="Fairclough S."/>
            <person name="Hellsten U."/>
            <person name="Isogai Y."/>
            <person name="Letunic I."/>
            <person name="Marr M."/>
            <person name="Pincus D."/>
            <person name="Putnam N."/>
            <person name="Rokas A."/>
            <person name="Wright K.J."/>
            <person name="Zuzow R."/>
            <person name="Dirks W."/>
            <person name="Good M."/>
            <person name="Goodstein D."/>
            <person name="Lemons D."/>
            <person name="Li W."/>
            <person name="Lyons J.B."/>
            <person name="Morris A."/>
            <person name="Nichols S."/>
            <person name="Richter D.J."/>
            <person name="Salamov A."/>
            <person name="Bork P."/>
            <person name="Lim W.A."/>
            <person name="Manning G."/>
            <person name="Miller W.T."/>
            <person name="McGinnis W."/>
            <person name="Shapiro H."/>
            <person name="Tjian R."/>
            <person name="Grigoriev I.V."/>
            <person name="Rokhsar D."/>
        </authorList>
    </citation>
    <scope>NUCLEOTIDE SEQUENCE [LARGE SCALE GENOMIC DNA]</scope>
    <source>
        <strain evidence="4">MX1 / ATCC 50154</strain>
    </source>
</reference>
<gene>
    <name evidence="3" type="ORF">MONBRDRAFT_32233</name>
</gene>
<feature type="region of interest" description="Disordered" evidence="1">
    <location>
        <begin position="327"/>
        <end position="366"/>
    </location>
</feature>
<sequence length="366" mass="40359">MLDFFAYFAGRVPAPADEAQQSSAIQSIIDSINRERRLVATNLGVLHGYVSAIFGTLAVGLEIALLPPIRVAILGSCSALRLSWTECIAWAPLFTVNAILEEAAFHLGIGVMQRVLNPLRHRYKSYVINGLYIATSVTCATLLAFPVRFALVHGILGVLPHTCMMSYRGVVQRTLGIVGTHIWPWQQDPLVFLQQHEESALLLLGSALIHNLGTTFLGRSLLWAFRPYHRQLVAKRSHEEYVAVRDSCTPLLFTQAFVRGVSDILALPFVIAGMTLMKHELLGVKAGFNMHPEYVRAAGLTFLGSLVLCGIAYLHYSLCLDMEQRRPPAPTSHLTTGQISHRPAQPDQSLLTAPTIHHGMKRGGER</sequence>
<proteinExistence type="predicted"/>
<organism evidence="3 4">
    <name type="scientific">Monosiga brevicollis</name>
    <name type="common">Choanoflagellate</name>
    <dbReference type="NCBI Taxonomy" id="81824"/>
    <lineage>
        <taxon>Eukaryota</taxon>
        <taxon>Choanoflagellata</taxon>
        <taxon>Craspedida</taxon>
        <taxon>Salpingoecidae</taxon>
        <taxon>Monosiga</taxon>
    </lineage>
</organism>